<name>D3PZB0_STANL</name>
<dbReference type="HOGENOM" id="CLU_026490_2_2_11"/>
<dbReference type="RefSeq" id="WP_013017155.1">
    <property type="nucleotide sequence ID" value="NC_013947.1"/>
</dbReference>
<proteinExistence type="predicted"/>
<evidence type="ECO:0000313" key="1">
    <source>
        <dbReference type="EMBL" id="ADD41584.1"/>
    </source>
</evidence>
<dbReference type="Proteomes" id="UP000000844">
    <property type="component" value="Chromosome"/>
</dbReference>
<evidence type="ECO:0000313" key="2">
    <source>
        <dbReference type="Proteomes" id="UP000000844"/>
    </source>
</evidence>
<protein>
    <submittedName>
        <fullName evidence="1">Erythromycin esterase</fullName>
    </submittedName>
</protein>
<dbReference type="CDD" id="cd14728">
    <property type="entry name" value="Ere-like"/>
    <property type="match status" value="1"/>
</dbReference>
<dbReference type="InterPro" id="IPR052036">
    <property type="entry name" value="Hydrolase/PRTase-associated"/>
</dbReference>
<dbReference type="STRING" id="446470.Snas_1888"/>
<organism evidence="1 2">
    <name type="scientific">Stackebrandtia nassauensis (strain DSM 44728 / CIP 108903 / NRRL B-16338 / NBRC 102104 / LLR-40K-21)</name>
    <dbReference type="NCBI Taxonomy" id="446470"/>
    <lineage>
        <taxon>Bacteria</taxon>
        <taxon>Bacillati</taxon>
        <taxon>Actinomycetota</taxon>
        <taxon>Actinomycetes</taxon>
        <taxon>Glycomycetales</taxon>
        <taxon>Glycomycetaceae</taxon>
        <taxon>Stackebrandtia</taxon>
    </lineage>
</organism>
<sequence>METIPLNTLDPAAPLDDLDWLDGVVGDARVVAIGESSHYNREFFQLRTRLLRHLVERHGFTALAIESGFTEGWRTDAWVRGAGEDAEIGEVLATGVTSMFGLWTEAREQLEWLREHNRRADRGVGFYGIDLPGSQASMLPGLDAVTEYLVTADPKYTVDPAIRDTVTEYAASSAFGVPQAIQTYLSLGAERRDAITAGLADLVGRMRALRAEYVDRTDAESFERALRTLLNTVALDAMVREVARGNPEGIHSSLRDSAIADTVKLILDREERVVIGAHNAHVQRSAFTFPSMGTSATMGMHLAEHLDEDYVTIGTTFADGEILATGEGFYAGELFSEAEKPQPGSLDALMAASGDGAFAVDLRQLSKQDADLLAGTMAHRISSFYIDVNPSTAFDAIVHIPQVTAATPDPDALAHSPAPVRETFAKYRPE</sequence>
<dbReference type="Pfam" id="PF05139">
    <property type="entry name" value="Erythro_esteras"/>
    <property type="match status" value="1"/>
</dbReference>
<dbReference type="EMBL" id="CP001778">
    <property type="protein sequence ID" value="ADD41584.1"/>
    <property type="molecule type" value="Genomic_DNA"/>
</dbReference>
<dbReference type="KEGG" id="sna:Snas_1888"/>
<gene>
    <name evidence="1" type="ordered locus">Snas_1888</name>
</gene>
<keyword evidence="2" id="KW-1185">Reference proteome</keyword>
<dbReference type="AlphaFoldDB" id="D3PZB0"/>
<dbReference type="Gene3D" id="3.40.1660.10">
    <property type="entry name" value="EreA-like (biosynthetic domain)"/>
    <property type="match status" value="1"/>
</dbReference>
<dbReference type="Gene3D" id="3.30.1870.10">
    <property type="entry name" value="EreA-like, domain 2"/>
    <property type="match status" value="1"/>
</dbReference>
<dbReference type="PANTHER" id="PTHR31299">
    <property type="entry name" value="ESTERASE, PUTATIVE (AFU_ORTHOLOGUE AFUA_1G05850)-RELATED"/>
    <property type="match status" value="1"/>
</dbReference>
<dbReference type="eggNOG" id="COG2312">
    <property type="taxonomic scope" value="Bacteria"/>
</dbReference>
<dbReference type="PANTHER" id="PTHR31299:SF0">
    <property type="entry name" value="ESTERASE, PUTATIVE (AFU_ORTHOLOGUE AFUA_1G05850)-RELATED"/>
    <property type="match status" value="1"/>
</dbReference>
<accession>D3PZB0</accession>
<dbReference type="SUPFAM" id="SSF159501">
    <property type="entry name" value="EreA/ChaN-like"/>
    <property type="match status" value="1"/>
</dbReference>
<dbReference type="Gene3D" id="1.20.1440.30">
    <property type="entry name" value="Biosynthetic Protein domain"/>
    <property type="match status" value="1"/>
</dbReference>
<reference evidence="1 2" key="1">
    <citation type="journal article" date="2009" name="Stand. Genomic Sci.">
        <title>Complete genome sequence of Stackebrandtia nassauensis type strain (LLR-40K-21).</title>
        <authorList>
            <person name="Munk C."/>
            <person name="Lapidus A."/>
            <person name="Copeland A."/>
            <person name="Jando M."/>
            <person name="Mayilraj S."/>
            <person name="Glavina Del Rio T."/>
            <person name="Nolan M."/>
            <person name="Chen F."/>
            <person name="Lucas S."/>
            <person name="Tice H."/>
            <person name="Cheng J.F."/>
            <person name="Han C."/>
            <person name="Detter J.C."/>
            <person name="Bruce D."/>
            <person name="Goodwin L."/>
            <person name="Chain P."/>
            <person name="Pitluck S."/>
            <person name="Goker M."/>
            <person name="Ovchinikova G."/>
            <person name="Pati A."/>
            <person name="Ivanova N."/>
            <person name="Mavromatis K."/>
            <person name="Chen A."/>
            <person name="Palaniappan K."/>
            <person name="Land M."/>
            <person name="Hauser L."/>
            <person name="Chang Y.J."/>
            <person name="Jeffries C.D."/>
            <person name="Bristow J."/>
            <person name="Eisen J.A."/>
            <person name="Markowitz V."/>
            <person name="Hugenholtz P."/>
            <person name="Kyrpides N.C."/>
            <person name="Klenk H.P."/>
        </authorList>
    </citation>
    <scope>NUCLEOTIDE SEQUENCE [LARGE SCALE GENOMIC DNA]</scope>
    <source>
        <strain evidence="2">DSM 44728 / CIP 108903 / NRRL B-16338 / NBRC 102104 / LLR-40K-21</strain>
    </source>
</reference>
<dbReference type="GO" id="GO:0046677">
    <property type="term" value="P:response to antibiotic"/>
    <property type="evidence" value="ECO:0007669"/>
    <property type="project" value="InterPro"/>
</dbReference>
<dbReference type="InterPro" id="IPR007815">
    <property type="entry name" value="Emycin_Estase"/>
</dbReference>
<dbReference type="OrthoDB" id="9810066at2"/>